<sequence length="205" mass="22758">MPAPGPVTSVIFDIGGVIIDWDPLHLYRKLIPDDAERERFLTEVCSDSWNAEQDRGRSFAEAVEVAAARHPDQRELIEAYWRRWPEMLGGPIPGVPELVAEIHGAGTPMFAITNWSAETYPIAVREYPVLELFRDVVVSGEVKVCKPDPEIFRLALQRFGVAPHETLFVDDNPVNVAAAEALGMGALLFTDATSLRDRLKPLGLL</sequence>
<name>A0ABP7YK69_9ACTN</name>
<dbReference type="InterPro" id="IPR023214">
    <property type="entry name" value="HAD_sf"/>
</dbReference>
<reference evidence="2" key="1">
    <citation type="journal article" date="2019" name="Int. J. Syst. Evol. Microbiol.">
        <title>The Global Catalogue of Microorganisms (GCM) 10K type strain sequencing project: providing services to taxonomists for standard genome sequencing and annotation.</title>
        <authorList>
            <consortium name="The Broad Institute Genomics Platform"/>
            <consortium name="The Broad Institute Genome Sequencing Center for Infectious Disease"/>
            <person name="Wu L."/>
            <person name="Ma J."/>
        </authorList>
    </citation>
    <scope>NUCLEOTIDE SEQUENCE [LARGE SCALE GENOMIC DNA]</scope>
    <source>
        <strain evidence="2">JCM 17316</strain>
    </source>
</reference>
<keyword evidence="2" id="KW-1185">Reference proteome</keyword>
<keyword evidence="1" id="KW-0378">Hydrolase</keyword>
<dbReference type="PANTHER" id="PTHR43611">
    <property type="entry name" value="ALPHA-D-GLUCOSE 1-PHOSPHATE PHOSPHATASE"/>
    <property type="match status" value="1"/>
</dbReference>
<dbReference type="Gene3D" id="3.40.50.1000">
    <property type="entry name" value="HAD superfamily/HAD-like"/>
    <property type="match status" value="1"/>
</dbReference>
<evidence type="ECO:0000313" key="1">
    <source>
        <dbReference type="EMBL" id="GAA4137486.1"/>
    </source>
</evidence>
<dbReference type="PRINTS" id="PR00413">
    <property type="entry name" value="HADHALOGNASE"/>
</dbReference>
<proteinExistence type="predicted"/>
<dbReference type="Pfam" id="PF00702">
    <property type="entry name" value="Hydrolase"/>
    <property type="match status" value="1"/>
</dbReference>
<dbReference type="InterPro" id="IPR036412">
    <property type="entry name" value="HAD-like_sf"/>
</dbReference>
<dbReference type="EMBL" id="BAABDO010000024">
    <property type="protein sequence ID" value="GAA4137486.1"/>
    <property type="molecule type" value="Genomic_DNA"/>
</dbReference>
<dbReference type="SFLD" id="SFLDG01129">
    <property type="entry name" value="C1.5:_HAD__Beta-PGM__Phosphata"/>
    <property type="match status" value="1"/>
</dbReference>
<evidence type="ECO:0000313" key="2">
    <source>
        <dbReference type="Proteomes" id="UP001500266"/>
    </source>
</evidence>
<dbReference type="SUPFAM" id="SSF56784">
    <property type="entry name" value="HAD-like"/>
    <property type="match status" value="1"/>
</dbReference>
<dbReference type="NCBIfam" id="TIGR01549">
    <property type="entry name" value="HAD-SF-IA-v1"/>
    <property type="match status" value="1"/>
</dbReference>
<dbReference type="RefSeq" id="WP_345020116.1">
    <property type="nucleotide sequence ID" value="NZ_BAABDO010000024.1"/>
</dbReference>
<protein>
    <submittedName>
        <fullName evidence="1">HAD-IA family hydrolase</fullName>
    </submittedName>
</protein>
<dbReference type="SFLD" id="SFLDS00003">
    <property type="entry name" value="Haloacid_Dehalogenase"/>
    <property type="match status" value="1"/>
</dbReference>
<gene>
    <name evidence="1" type="ORF">GCM10022416_22030</name>
</gene>
<dbReference type="Proteomes" id="UP001500266">
    <property type="component" value="Unassembled WGS sequence"/>
</dbReference>
<dbReference type="PANTHER" id="PTHR43611:SF3">
    <property type="entry name" value="FLAVIN MONONUCLEOTIDE HYDROLASE 1, CHLOROPLATIC"/>
    <property type="match status" value="1"/>
</dbReference>
<accession>A0ABP7YK69</accession>
<dbReference type="NCBIfam" id="TIGR01509">
    <property type="entry name" value="HAD-SF-IA-v3"/>
    <property type="match status" value="1"/>
</dbReference>
<dbReference type="CDD" id="cd02603">
    <property type="entry name" value="HAD_sEH-N_like"/>
    <property type="match status" value="1"/>
</dbReference>
<dbReference type="InterPro" id="IPR006439">
    <property type="entry name" value="HAD-SF_hydro_IA"/>
</dbReference>
<organism evidence="1 2">
    <name type="scientific">Actinomadura keratinilytica</name>
    <dbReference type="NCBI Taxonomy" id="547461"/>
    <lineage>
        <taxon>Bacteria</taxon>
        <taxon>Bacillati</taxon>
        <taxon>Actinomycetota</taxon>
        <taxon>Actinomycetes</taxon>
        <taxon>Streptosporangiales</taxon>
        <taxon>Thermomonosporaceae</taxon>
        <taxon>Actinomadura</taxon>
    </lineage>
</organism>
<dbReference type="GO" id="GO:0016787">
    <property type="term" value="F:hydrolase activity"/>
    <property type="evidence" value="ECO:0007669"/>
    <property type="project" value="UniProtKB-KW"/>
</dbReference>
<comment type="caution">
    <text evidence="1">The sequence shown here is derived from an EMBL/GenBank/DDBJ whole genome shotgun (WGS) entry which is preliminary data.</text>
</comment>